<evidence type="ECO:0000256" key="3">
    <source>
        <dbReference type="ARBA" id="ARBA00022723"/>
    </source>
</evidence>
<evidence type="ECO:0000256" key="1">
    <source>
        <dbReference type="ARBA" id="ARBA00001971"/>
    </source>
</evidence>
<evidence type="ECO:0000256" key="4">
    <source>
        <dbReference type="ARBA" id="ARBA00023004"/>
    </source>
</evidence>
<dbReference type="AlphaFoldDB" id="A0AA39XTA3"/>
<dbReference type="PANTHER" id="PTHR24305:SF161">
    <property type="entry name" value="P450, PUTATIVE (EUROFUNG)-RELATED"/>
    <property type="match status" value="1"/>
</dbReference>
<evidence type="ECO:0000256" key="5">
    <source>
        <dbReference type="PIRSR" id="PIRSR602401-1"/>
    </source>
</evidence>
<evidence type="ECO:0000256" key="6">
    <source>
        <dbReference type="RuleBase" id="RU000461"/>
    </source>
</evidence>
<organism evidence="7 8">
    <name type="scientific">Cercophora newfieldiana</name>
    <dbReference type="NCBI Taxonomy" id="92897"/>
    <lineage>
        <taxon>Eukaryota</taxon>
        <taxon>Fungi</taxon>
        <taxon>Dikarya</taxon>
        <taxon>Ascomycota</taxon>
        <taxon>Pezizomycotina</taxon>
        <taxon>Sordariomycetes</taxon>
        <taxon>Sordariomycetidae</taxon>
        <taxon>Sordariales</taxon>
        <taxon>Lasiosphaeriaceae</taxon>
        <taxon>Cercophora</taxon>
    </lineage>
</organism>
<accession>A0AA39XTA3</accession>
<dbReference type="CDD" id="cd11058">
    <property type="entry name" value="CYP60B-like"/>
    <property type="match status" value="1"/>
</dbReference>
<dbReference type="PANTHER" id="PTHR24305">
    <property type="entry name" value="CYTOCHROME P450"/>
    <property type="match status" value="1"/>
</dbReference>
<evidence type="ECO:0000313" key="8">
    <source>
        <dbReference type="Proteomes" id="UP001174936"/>
    </source>
</evidence>
<sequence>MSFYVAFAVLAGLGYLINKYVTTERKKHGLEHFPGPLLCAISHIPYAFHFFAGDHPRWIESLHEKYGPVVRTAPNELSFISPRSWRDIYAYRKDHLVFRKSLAYDAAAFTDQTRSIVNEQDPAEHSKMRKMLAPAFSDRNLRLQWPLIDETVNTLIAELSKLATAKKPADLSLYFSLATFDVSASLALGEEFHSIEAGKLHPWAVFFKHGAEAMGQGVAAGRFPWLKKILVAVKPPPMGGLIKQLHKHEALCIEMVKKRQTHPSDRPDILGLILSAHEKEGNTFTTPFMAAQLSDVIIAGTETTALALSTAAYYVTRDAEVHRKLKEEIRGRFSSYEDISPGTVADLPYVNAVFSEAMRLMSPVPWPPSRVVPMGGDNVEGYHLPEGTCVSTSSFAAPRSERNFKDPKVFRPERWIEKDGVDQLDASQPFGLGPRACIGKSVGLTIARLILAKVFFKFDMEAVDKNLDWVGKTRFRLLWDKPKLWVQLNERE</sequence>
<dbReference type="Pfam" id="PF00067">
    <property type="entry name" value="p450"/>
    <property type="match status" value="1"/>
</dbReference>
<dbReference type="GO" id="GO:0020037">
    <property type="term" value="F:heme binding"/>
    <property type="evidence" value="ECO:0007669"/>
    <property type="project" value="InterPro"/>
</dbReference>
<keyword evidence="3 5" id="KW-0479">Metal-binding</keyword>
<dbReference type="InterPro" id="IPR017972">
    <property type="entry name" value="Cyt_P450_CS"/>
</dbReference>
<dbReference type="PROSITE" id="PS00086">
    <property type="entry name" value="CYTOCHROME_P450"/>
    <property type="match status" value="1"/>
</dbReference>
<proteinExistence type="inferred from homology"/>
<comment type="caution">
    <text evidence="7">The sequence shown here is derived from an EMBL/GenBank/DDBJ whole genome shotgun (WGS) entry which is preliminary data.</text>
</comment>
<dbReference type="GO" id="GO:0016705">
    <property type="term" value="F:oxidoreductase activity, acting on paired donors, with incorporation or reduction of molecular oxygen"/>
    <property type="evidence" value="ECO:0007669"/>
    <property type="project" value="InterPro"/>
</dbReference>
<dbReference type="Proteomes" id="UP001174936">
    <property type="component" value="Unassembled WGS sequence"/>
</dbReference>
<comment type="cofactor">
    <cofactor evidence="1 5">
        <name>heme</name>
        <dbReference type="ChEBI" id="CHEBI:30413"/>
    </cofactor>
</comment>
<dbReference type="InterPro" id="IPR002401">
    <property type="entry name" value="Cyt_P450_E_grp-I"/>
</dbReference>
<dbReference type="EMBL" id="JAULSV010000007">
    <property type="protein sequence ID" value="KAK0639400.1"/>
    <property type="molecule type" value="Genomic_DNA"/>
</dbReference>
<keyword evidence="6" id="KW-0560">Oxidoreductase</keyword>
<dbReference type="PRINTS" id="PR00385">
    <property type="entry name" value="P450"/>
</dbReference>
<dbReference type="InterPro" id="IPR001128">
    <property type="entry name" value="Cyt_P450"/>
</dbReference>
<dbReference type="GO" id="GO:0004497">
    <property type="term" value="F:monooxygenase activity"/>
    <property type="evidence" value="ECO:0007669"/>
    <property type="project" value="UniProtKB-KW"/>
</dbReference>
<keyword evidence="6" id="KW-0503">Monooxygenase</keyword>
<reference evidence="7" key="1">
    <citation type="submission" date="2023-06" db="EMBL/GenBank/DDBJ databases">
        <title>Genome-scale phylogeny and comparative genomics of the fungal order Sordariales.</title>
        <authorList>
            <consortium name="Lawrence Berkeley National Laboratory"/>
            <person name="Hensen N."/>
            <person name="Bonometti L."/>
            <person name="Westerberg I."/>
            <person name="Brannstrom I.O."/>
            <person name="Guillou S."/>
            <person name="Cros-Aarteil S."/>
            <person name="Calhoun S."/>
            <person name="Haridas S."/>
            <person name="Kuo A."/>
            <person name="Mondo S."/>
            <person name="Pangilinan J."/>
            <person name="Riley R."/>
            <person name="Labutti K."/>
            <person name="Andreopoulos B."/>
            <person name="Lipzen A."/>
            <person name="Chen C."/>
            <person name="Yanf M."/>
            <person name="Daum C."/>
            <person name="Ng V."/>
            <person name="Clum A."/>
            <person name="Steindorff A."/>
            <person name="Ohm R."/>
            <person name="Martin F."/>
            <person name="Silar P."/>
            <person name="Natvig D."/>
            <person name="Lalanne C."/>
            <person name="Gautier V."/>
            <person name="Ament-Velasquez S.L."/>
            <person name="Kruys A."/>
            <person name="Hutchinson M.I."/>
            <person name="Powell A.J."/>
            <person name="Barry K."/>
            <person name="Miller A.N."/>
            <person name="Grigoriev I.V."/>
            <person name="Debuchy R."/>
            <person name="Gladieux P."/>
            <person name="Thoren M.H."/>
            <person name="Johannesson H."/>
        </authorList>
    </citation>
    <scope>NUCLEOTIDE SEQUENCE</scope>
    <source>
        <strain evidence="7">SMH2532-1</strain>
    </source>
</reference>
<dbReference type="PRINTS" id="PR00463">
    <property type="entry name" value="EP450I"/>
</dbReference>
<dbReference type="SUPFAM" id="SSF48264">
    <property type="entry name" value="Cytochrome P450"/>
    <property type="match status" value="1"/>
</dbReference>
<dbReference type="InterPro" id="IPR036396">
    <property type="entry name" value="Cyt_P450_sf"/>
</dbReference>
<gene>
    <name evidence="7" type="ORF">B0T16DRAFT_423126</name>
</gene>
<dbReference type="InterPro" id="IPR050121">
    <property type="entry name" value="Cytochrome_P450_monoxygenase"/>
</dbReference>
<comment type="similarity">
    <text evidence="6">Belongs to the cytochrome P450 family.</text>
</comment>
<feature type="binding site" description="axial binding residue" evidence="5">
    <location>
        <position position="437"/>
    </location>
    <ligand>
        <name>heme</name>
        <dbReference type="ChEBI" id="CHEBI:30413"/>
    </ligand>
    <ligandPart>
        <name>Fe</name>
        <dbReference type="ChEBI" id="CHEBI:18248"/>
    </ligandPart>
</feature>
<evidence type="ECO:0000256" key="2">
    <source>
        <dbReference type="ARBA" id="ARBA00022617"/>
    </source>
</evidence>
<keyword evidence="4 5" id="KW-0408">Iron</keyword>
<dbReference type="GO" id="GO:0005506">
    <property type="term" value="F:iron ion binding"/>
    <property type="evidence" value="ECO:0007669"/>
    <property type="project" value="InterPro"/>
</dbReference>
<dbReference type="Gene3D" id="1.10.630.10">
    <property type="entry name" value="Cytochrome P450"/>
    <property type="match status" value="1"/>
</dbReference>
<keyword evidence="2 5" id="KW-0349">Heme</keyword>
<evidence type="ECO:0000313" key="7">
    <source>
        <dbReference type="EMBL" id="KAK0639400.1"/>
    </source>
</evidence>
<keyword evidence="8" id="KW-1185">Reference proteome</keyword>
<protein>
    <submittedName>
        <fullName evidence="7">Benzoate 4-monooxygenase cytochrome P450</fullName>
    </submittedName>
</protein>
<name>A0AA39XTA3_9PEZI</name>